<comment type="cofactor">
    <cofactor evidence="1">
        <name>Ca(2+)</name>
        <dbReference type="ChEBI" id="CHEBI:29108"/>
    </cofactor>
</comment>
<dbReference type="GO" id="GO:0006508">
    <property type="term" value="P:proteolysis"/>
    <property type="evidence" value="ECO:0007669"/>
    <property type="project" value="UniProtKB-KW"/>
</dbReference>
<gene>
    <name evidence="10" type="ordered locus">Mcup_1423</name>
</gene>
<keyword evidence="2" id="KW-0645">Protease</keyword>
<keyword evidence="8" id="KW-0472">Membrane</keyword>
<protein>
    <submittedName>
        <fullName evidence="10">Peptidase S8/S53 subtilisin kexin sedolisin</fullName>
    </submittedName>
</protein>
<evidence type="ECO:0000256" key="2">
    <source>
        <dbReference type="ARBA" id="ARBA00022670"/>
    </source>
</evidence>
<sequence length="1075" mass="115783">MIKELILITLMLSQVIPFAHVSQQSLLNSISPNQLVTVSIVEKPQNLEQLQMLVQEHKVLSREQVQSLFIPKSDIDRLVSYLNSVGIKTQVYMNVITATGAAEQFIKALGGQFYVERFHNLTFYQYVGVNSPLASNAYVFSTNLTSLLIQRPNTLMNVTQAVAYSVVTPKELMQAYNVTPLLNKGVNGTNVTIGILDFYGDPYIQQQLQDFDRSYNVSNPPSFKVESIGAYNPNDGIANGWALEISLDVEYAHVLAPNAGIVLYVANPNVTLPEAIAYIDQQDQVSVVSQSFGIPEIYVDLGLLPLSMVQSMTYEYWLGEVEGITFVAASGDSGGTGNNFYLSPLGNLVLPASDPYVLAVGGSSLYYSNGSSTQTAWSGESLFGASTGGFSTIFPSPWYQGAEGFRMVPDVVADGNPYTGVPVTYYYNVSELVGGTSLASPLVSAIIALAVQVHGRLGFINPLIYSLNGTKALSPISFGYNTPYVVNGTPNPVTGLGYINAGYFVSLISKSQTLAVAVQNTTYVDGQTVNVIVKGPSSLQPIAKLFNGTAYLGEIPLSFNGTYWVGSFIAHGSGTQELIVTQGDNSSGTYFTVGIQAQYILPQVALYPTPGNLPVLVHLTYPNGTTAFSSSQITAYLYAYNPTTGEETLISTVKLSHPLLLNFSQFGITITNATDYEFGSFHLNSSMVSGIYLVKLSNTFGFDEFVSGIYVVPYIIPQVATEPLVVSPGENFTLAVFTETLGSPNVTVSFIKNGIYYFNTTVNSIETSSGQFYVLQAELPKGIPSGYYTVEARATYNFTNYTAQGIGTTQIYVSPSSVHLSLNGLQETALQNSSLLINATITYPNGTPVKYGTFTAIVIPAYLQSSFDSLSISNAVPLRYENGSWIGYFDLPSGANSNGLGLSPYGLAGQWLVYVSGVSSEGYPVDLGSSLNYANLNIIPQPSASFTLMPYVLTPVFNGTSGYNLYILNATIINHNATIINSVIYNLTAINSTVSLINTQVFHYRLVNSSLLNNTAITPVQILTTNSGHISLPKASGVNSSHTNQNSVSPNENPAIALIILIFGLLVAVLILKRK</sequence>
<feature type="transmembrane region" description="Helical" evidence="8">
    <location>
        <begin position="1055"/>
        <end position="1072"/>
    </location>
</feature>
<name>F4FYM8_METCR</name>
<dbReference type="Pfam" id="PF00082">
    <property type="entry name" value="Peptidase_S8"/>
    <property type="match status" value="1"/>
</dbReference>
<dbReference type="eggNOG" id="arCOG03665">
    <property type="taxonomic scope" value="Archaea"/>
</dbReference>
<keyword evidence="5" id="KW-0720">Serine protease</keyword>
<keyword evidence="6" id="KW-0106">Calcium</keyword>
<evidence type="ECO:0000256" key="7">
    <source>
        <dbReference type="ARBA" id="ARBA00023145"/>
    </source>
</evidence>
<feature type="domain" description="Peptidase S53" evidence="9">
    <location>
        <begin position="166"/>
        <end position="511"/>
    </location>
</feature>
<dbReference type="PANTHER" id="PTHR14218:SF15">
    <property type="entry name" value="TRIPEPTIDYL-PEPTIDASE 1"/>
    <property type="match status" value="1"/>
</dbReference>
<dbReference type="PROSITE" id="PS00138">
    <property type="entry name" value="SUBTILASE_SER"/>
    <property type="match status" value="1"/>
</dbReference>
<organism evidence="10 11">
    <name type="scientific">Metallosphaera cuprina (strain Ar-4)</name>
    <dbReference type="NCBI Taxonomy" id="1006006"/>
    <lineage>
        <taxon>Archaea</taxon>
        <taxon>Thermoproteota</taxon>
        <taxon>Thermoprotei</taxon>
        <taxon>Sulfolobales</taxon>
        <taxon>Sulfolobaceae</taxon>
        <taxon>Metallosphaera</taxon>
    </lineage>
</organism>
<dbReference type="SUPFAM" id="SSF52743">
    <property type="entry name" value="Subtilisin-like"/>
    <property type="match status" value="1"/>
</dbReference>
<keyword evidence="8" id="KW-0812">Transmembrane</keyword>
<evidence type="ECO:0000313" key="11">
    <source>
        <dbReference type="Proteomes" id="UP000007812"/>
    </source>
</evidence>
<proteinExistence type="predicted"/>
<dbReference type="Proteomes" id="UP000007812">
    <property type="component" value="Chromosome"/>
</dbReference>
<dbReference type="InterPro" id="IPR030400">
    <property type="entry name" value="Sedolisin_dom"/>
</dbReference>
<evidence type="ECO:0000256" key="8">
    <source>
        <dbReference type="SAM" id="Phobius"/>
    </source>
</evidence>
<dbReference type="GeneID" id="10493612"/>
<dbReference type="OrthoDB" id="56693at2157"/>
<dbReference type="PROSITE" id="PS51695">
    <property type="entry name" value="SEDOLISIN"/>
    <property type="match status" value="1"/>
</dbReference>
<evidence type="ECO:0000256" key="6">
    <source>
        <dbReference type="ARBA" id="ARBA00022837"/>
    </source>
</evidence>
<evidence type="ECO:0000256" key="5">
    <source>
        <dbReference type="ARBA" id="ARBA00022825"/>
    </source>
</evidence>
<evidence type="ECO:0000256" key="4">
    <source>
        <dbReference type="ARBA" id="ARBA00022801"/>
    </source>
</evidence>
<dbReference type="STRING" id="1006006.Mcup_1423"/>
<keyword evidence="8" id="KW-1133">Transmembrane helix</keyword>
<dbReference type="InterPro" id="IPR036852">
    <property type="entry name" value="Peptidase_S8/S53_dom_sf"/>
</dbReference>
<dbReference type="SMART" id="SM00944">
    <property type="entry name" value="Pro-kuma_activ"/>
    <property type="match status" value="1"/>
</dbReference>
<evidence type="ECO:0000313" key="10">
    <source>
        <dbReference type="EMBL" id="AEB95526.1"/>
    </source>
</evidence>
<dbReference type="InterPro" id="IPR050819">
    <property type="entry name" value="Tripeptidyl-peptidase_I"/>
</dbReference>
<dbReference type="EMBL" id="CP002656">
    <property type="protein sequence ID" value="AEB95526.1"/>
    <property type="molecule type" value="Genomic_DNA"/>
</dbReference>
<keyword evidence="11" id="KW-1185">Reference proteome</keyword>
<dbReference type="Gene3D" id="3.40.50.200">
    <property type="entry name" value="Peptidase S8/S53 domain"/>
    <property type="match status" value="1"/>
</dbReference>
<dbReference type="InterPro" id="IPR015366">
    <property type="entry name" value="S53_propep"/>
</dbReference>
<dbReference type="InterPro" id="IPR000209">
    <property type="entry name" value="Peptidase_S8/S53_dom"/>
</dbReference>
<keyword evidence="4" id="KW-0378">Hydrolase</keyword>
<keyword evidence="3" id="KW-0479">Metal-binding</keyword>
<dbReference type="InterPro" id="IPR017001">
    <property type="entry name" value="Pept_S53_physarolisin-II_arc"/>
</dbReference>
<dbReference type="GO" id="GO:0004252">
    <property type="term" value="F:serine-type endopeptidase activity"/>
    <property type="evidence" value="ECO:0007669"/>
    <property type="project" value="InterPro"/>
</dbReference>
<dbReference type="PATRIC" id="fig|1006006.8.peg.1417"/>
<dbReference type="CDD" id="cd04056">
    <property type="entry name" value="Peptidases_S53"/>
    <property type="match status" value="1"/>
</dbReference>
<dbReference type="HOGENOM" id="CLU_006754_0_0_2"/>
<dbReference type="Pfam" id="PF09286">
    <property type="entry name" value="Pro-kuma_activ"/>
    <property type="match status" value="1"/>
</dbReference>
<dbReference type="PANTHER" id="PTHR14218">
    <property type="entry name" value="PROTEASE S8 TRIPEPTIDYL PEPTIDASE I CLN2"/>
    <property type="match status" value="1"/>
</dbReference>
<dbReference type="SUPFAM" id="SSF54897">
    <property type="entry name" value="Protease propeptides/inhibitors"/>
    <property type="match status" value="1"/>
</dbReference>
<dbReference type="RefSeq" id="WP_013738024.1">
    <property type="nucleotide sequence ID" value="NC_015435.1"/>
</dbReference>
<reference evidence="10 11" key="1">
    <citation type="journal article" date="2011" name="J. Bacteriol.">
        <title>Complete genome sequence of Metallosphaera cuprina, a metal sulfide-oxidizing archaeon from a hot spring.</title>
        <authorList>
            <person name="Liu L.J."/>
            <person name="You X.Y."/>
            <person name="Zheng H."/>
            <person name="Wang S."/>
            <person name="Jiang C.Y."/>
            <person name="Liu S.J."/>
        </authorList>
    </citation>
    <scope>NUCLEOTIDE SEQUENCE [LARGE SCALE GENOMIC DNA]</scope>
    <source>
        <strain evidence="10 11">Ar-4</strain>
    </source>
</reference>
<dbReference type="InterPro" id="IPR023828">
    <property type="entry name" value="Peptidase_S8_Ser-AS"/>
</dbReference>
<accession>F4FYM8</accession>
<evidence type="ECO:0000259" key="9">
    <source>
        <dbReference type="PROSITE" id="PS51695"/>
    </source>
</evidence>
<dbReference type="AlphaFoldDB" id="F4FYM8"/>
<dbReference type="PIRSF" id="PIRSF032623">
    <property type="entry name" value="Peptidase_SSO2181_prd"/>
    <property type="match status" value="1"/>
</dbReference>
<evidence type="ECO:0000256" key="1">
    <source>
        <dbReference type="ARBA" id="ARBA00001913"/>
    </source>
</evidence>
<evidence type="ECO:0000256" key="3">
    <source>
        <dbReference type="ARBA" id="ARBA00022723"/>
    </source>
</evidence>
<dbReference type="GO" id="GO:0046872">
    <property type="term" value="F:metal ion binding"/>
    <property type="evidence" value="ECO:0007669"/>
    <property type="project" value="UniProtKB-KW"/>
</dbReference>
<keyword evidence="7" id="KW-0865">Zymogen</keyword>
<dbReference type="KEGG" id="mcn:Mcup_1423"/>
<dbReference type="GO" id="GO:0008240">
    <property type="term" value="F:tripeptidyl-peptidase activity"/>
    <property type="evidence" value="ECO:0007669"/>
    <property type="project" value="TreeGrafter"/>
</dbReference>